<dbReference type="Proteomes" id="UP001156882">
    <property type="component" value="Unassembled WGS sequence"/>
</dbReference>
<dbReference type="RefSeq" id="WP_284311629.1">
    <property type="nucleotide sequence ID" value="NZ_BSPC01000015.1"/>
</dbReference>
<organism evidence="1 2">
    <name type="scientific">Labrys miyagiensis</name>
    <dbReference type="NCBI Taxonomy" id="346912"/>
    <lineage>
        <taxon>Bacteria</taxon>
        <taxon>Pseudomonadati</taxon>
        <taxon>Pseudomonadota</taxon>
        <taxon>Alphaproteobacteria</taxon>
        <taxon>Hyphomicrobiales</taxon>
        <taxon>Xanthobacteraceae</taxon>
        <taxon>Labrys</taxon>
    </lineage>
</organism>
<proteinExistence type="predicted"/>
<evidence type="ECO:0000313" key="2">
    <source>
        <dbReference type="Proteomes" id="UP001156882"/>
    </source>
</evidence>
<keyword evidence="2" id="KW-1185">Reference proteome</keyword>
<gene>
    <name evidence="1" type="ORF">GCM10007874_17740</name>
</gene>
<protein>
    <submittedName>
        <fullName evidence="1">Uncharacterized protein</fullName>
    </submittedName>
</protein>
<name>A0ABQ6CGK1_9HYPH</name>
<comment type="caution">
    <text evidence="1">The sequence shown here is derived from an EMBL/GenBank/DDBJ whole genome shotgun (WGS) entry which is preliminary data.</text>
</comment>
<reference evidence="2" key="1">
    <citation type="journal article" date="2019" name="Int. J. Syst. Evol. Microbiol.">
        <title>The Global Catalogue of Microorganisms (GCM) 10K type strain sequencing project: providing services to taxonomists for standard genome sequencing and annotation.</title>
        <authorList>
            <consortium name="The Broad Institute Genomics Platform"/>
            <consortium name="The Broad Institute Genome Sequencing Center for Infectious Disease"/>
            <person name="Wu L."/>
            <person name="Ma J."/>
        </authorList>
    </citation>
    <scope>NUCLEOTIDE SEQUENCE [LARGE SCALE GENOMIC DNA]</scope>
    <source>
        <strain evidence="2">NBRC 101365</strain>
    </source>
</reference>
<dbReference type="EMBL" id="BSPC01000015">
    <property type="protein sequence ID" value="GLS18757.1"/>
    <property type="molecule type" value="Genomic_DNA"/>
</dbReference>
<accession>A0ABQ6CGK1</accession>
<evidence type="ECO:0000313" key="1">
    <source>
        <dbReference type="EMBL" id="GLS18757.1"/>
    </source>
</evidence>
<sequence>MSEWLALALNRAATKARDIEAQDELIESAPIVTAVAEVMSFQPAYRGPYADAFATLEATNPTDDDHRWQQAKADARAFLDRWADEALLLGWSDLELFGLHPTHPLVRHDVMGLVWLLRGRSVVGIDAHHATLSTGGSFYRGHWPATVTRGEVAKTRF</sequence>